<organism evidence="5 6">
    <name type="scientific">Microlunatus ginsengisoli</name>
    <dbReference type="NCBI Taxonomy" id="363863"/>
    <lineage>
        <taxon>Bacteria</taxon>
        <taxon>Bacillati</taxon>
        <taxon>Actinomycetota</taxon>
        <taxon>Actinomycetes</taxon>
        <taxon>Propionibacteriales</taxon>
        <taxon>Propionibacteriaceae</taxon>
        <taxon>Microlunatus</taxon>
    </lineage>
</organism>
<comment type="caution">
    <text evidence="5">The sequence shown here is derived from an EMBL/GenBank/DDBJ whole genome shotgun (WGS) entry which is preliminary data.</text>
</comment>
<protein>
    <submittedName>
        <fullName evidence="5">Arginase</fullName>
    </submittedName>
</protein>
<proteinExistence type="inferred from homology"/>
<evidence type="ECO:0000313" key="5">
    <source>
        <dbReference type="EMBL" id="GAA3643350.1"/>
    </source>
</evidence>
<dbReference type="EMBL" id="BAABAB010000056">
    <property type="protein sequence ID" value="GAA3643350.1"/>
    <property type="molecule type" value="Genomic_DNA"/>
</dbReference>
<dbReference type="CDD" id="cd09999">
    <property type="entry name" value="Arginase-like_1"/>
    <property type="match status" value="1"/>
</dbReference>
<evidence type="ECO:0000256" key="2">
    <source>
        <dbReference type="ARBA" id="ARBA00022801"/>
    </source>
</evidence>
<keyword evidence="3" id="KW-0464">Manganese</keyword>
<evidence type="ECO:0000256" key="3">
    <source>
        <dbReference type="ARBA" id="ARBA00023211"/>
    </source>
</evidence>
<dbReference type="PANTHER" id="PTHR43782">
    <property type="entry name" value="ARGINASE"/>
    <property type="match status" value="1"/>
</dbReference>
<evidence type="ECO:0000256" key="1">
    <source>
        <dbReference type="ARBA" id="ARBA00022723"/>
    </source>
</evidence>
<keyword evidence="6" id="KW-1185">Reference proteome</keyword>
<dbReference type="InterPro" id="IPR006035">
    <property type="entry name" value="Ureohydrolase"/>
</dbReference>
<evidence type="ECO:0000256" key="4">
    <source>
        <dbReference type="PROSITE-ProRule" id="PRU00742"/>
    </source>
</evidence>
<dbReference type="Gene3D" id="3.40.800.10">
    <property type="entry name" value="Ureohydrolase domain"/>
    <property type="match status" value="1"/>
</dbReference>
<name>A0ABP7AYS5_9ACTN</name>
<dbReference type="Pfam" id="PF00491">
    <property type="entry name" value="Arginase"/>
    <property type="match status" value="1"/>
</dbReference>
<dbReference type="PANTHER" id="PTHR43782:SF3">
    <property type="entry name" value="ARGINASE"/>
    <property type="match status" value="1"/>
</dbReference>
<keyword evidence="2" id="KW-0378">Hydrolase</keyword>
<dbReference type="RefSeq" id="WP_344810085.1">
    <property type="nucleotide sequence ID" value="NZ_BAABAB010000056.1"/>
</dbReference>
<evidence type="ECO:0000313" key="6">
    <source>
        <dbReference type="Proteomes" id="UP001501490"/>
    </source>
</evidence>
<dbReference type="Proteomes" id="UP001501490">
    <property type="component" value="Unassembled WGS sequence"/>
</dbReference>
<dbReference type="PROSITE" id="PS51409">
    <property type="entry name" value="ARGINASE_2"/>
    <property type="match status" value="1"/>
</dbReference>
<reference evidence="6" key="1">
    <citation type="journal article" date="2019" name="Int. J. Syst. Evol. Microbiol.">
        <title>The Global Catalogue of Microorganisms (GCM) 10K type strain sequencing project: providing services to taxonomists for standard genome sequencing and annotation.</title>
        <authorList>
            <consortium name="The Broad Institute Genomics Platform"/>
            <consortium name="The Broad Institute Genome Sequencing Center for Infectious Disease"/>
            <person name="Wu L."/>
            <person name="Ma J."/>
        </authorList>
    </citation>
    <scope>NUCLEOTIDE SEQUENCE [LARGE SCALE GENOMIC DNA]</scope>
    <source>
        <strain evidence="6">JCM 16929</strain>
    </source>
</reference>
<gene>
    <name evidence="5" type="primary">rocF</name>
    <name evidence="5" type="ORF">GCM10022236_52520</name>
</gene>
<dbReference type="SUPFAM" id="SSF52768">
    <property type="entry name" value="Arginase/deacetylase"/>
    <property type="match status" value="1"/>
</dbReference>
<sequence length="308" mass="31789">MLNTGRHWGVLGVPSSAGGHTPGMDLAPGALRAAGLLAGLAASGGSVVDHGDVAGFRRVPDPSHPDRQNIGAVARVARETASAVASIVKANQVPLVIGGDCTVTIGVVAGMRLAAAPTALLYFDGGPDLYTPGRIEFGNVDAMGLAHMLAIPGSDPVLTDIGGTPPLLQSQHVVLYGDAVPDNPTDLESVLMQQLALTRIQAELIHADVGGAAETAKARIEGAGDRFIVHFDVDVLGHMHMPLANMPNSDAAPLGLTVQEVITSLQIIAASPKFAGIVLTEVNPNNAPADDHLDRYIQMIIQGLSHVR</sequence>
<comment type="similarity">
    <text evidence="4">Belongs to the arginase family.</text>
</comment>
<dbReference type="InterPro" id="IPR023696">
    <property type="entry name" value="Ureohydrolase_dom_sf"/>
</dbReference>
<accession>A0ABP7AYS5</accession>
<keyword evidence="1" id="KW-0479">Metal-binding</keyword>